<comment type="caution">
    <text evidence="1">The sequence shown here is derived from an EMBL/GenBank/DDBJ whole genome shotgun (WGS) entry which is preliminary data.</text>
</comment>
<dbReference type="RefSeq" id="WP_009994577.1">
    <property type="nucleotide sequence ID" value="NZ_JAJNOV010000002.1"/>
</dbReference>
<dbReference type="GeneID" id="45577300"/>
<proteinExistence type="predicted"/>
<name>A0A2K1SV96_GARVA</name>
<evidence type="ECO:0000313" key="2">
    <source>
        <dbReference type="Proteomes" id="UP000236146"/>
    </source>
</evidence>
<accession>A0A2K1SV96</accession>
<dbReference type="EMBL" id="MNLH01000002">
    <property type="protein sequence ID" value="PNS43444.1"/>
    <property type="molecule type" value="Genomic_DNA"/>
</dbReference>
<reference evidence="1 2" key="1">
    <citation type="submission" date="2016-10" db="EMBL/GenBank/DDBJ databases">
        <authorList>
            <person name="Varghese N."/>
        </authorList>
    </citation>
    <scope>NUCLEOTIDE SEQUENCE [LARGE SCALE GENOMIC DNA]</scope>
    <source>
        <strain evidence="1 2">KA00225</strain>
    </source>
</reference>
<dbReference type="Proteomes" id="UP000236146">
    <property type="component" value="Unassembled WGS sequence"/>
</dbReference>
<protein>
    <submittedName>
        <fullName evidence="1">Uncharacterized protein</fullName>
    </submittedName>
</protein>
<dbReference type="OrthoDB" id="9869035at2"/>
<dbReference type="AlphaFoldDB" id="A0A2K1SV96"/>
<evidence type="ECO:0000313" key="1">
    <source>
        <dbReference type="EMBL" id="PNS43444.1"/>
    </source>
</evidence>
<sequence>MGHSSILYSFTSEKDAIEALKKYASYDNLIATFLQSVDPLTLEKDIADEADYVDFIDTWNNPRDIVDLEIQYMPYTLTSKNDGIVHLHADSEKMNSLAHEAAETFHHAARIVTDYGYMPHYGAHSELDRHVMRDYRRLTQPYATTRIIIMNPSNLSWTVLESSLDYLDPHYRDLYIMTTVTGDYHI</sequence>
<organism evidence="1 2">
    <name type="scientific">Gardnerella vaginalis</name>
    <dbReference type="NCBI Taxonomy" id="2702"/>
    <lineage>
        <taxon>Bacteria</taxon>
        <taxon>Bacillati</taxon>
        <taxon>Actinomycetota</taxon>
        <taxon>Actinomycetes</taxon>
        <taxon>Bifidobacteriales</taxon>
        <taxon>Bifidobacteriaceae</taxon>
        <taxon>Gardnerella</taxon>
    </lineage>
</organism>
<gene>
    <name evidence="1" type="ORF">BFS05_02385</name>
</gene>